<dbReference type="Pfam" id="PF13927">
    <property type="entry name" value="Ig_3"/>
    <property type="match status" value="1"/>
</dbReference>
<feature type="signal peptide" evidence="1">
    <location>
        <begin position="1"/>
        <end position="27"/>
    </location>
</feature>
<dbReference type="InterPro" id="IPR036179">
    <property type="entry name" value="Ig-like_dom_sf"/>
</dbReference>
<dbReference type="OrthoDB" id="190835at2759"/>
<dbReference type="InterPro" id="IPR013783">
    <property type="entry name" value="Ig-like_fold"/>
</dbReference>
<feature type="domain" description="Ig-like" evidence="2">
    <location>
        <begin position="122"/>
        <end position="185"/>
    </location>
</feature>
<evidence type="ECO:0000313" key="3">
    <source>
        <dbReference type="EMBL" id="ROT74147.1"/>
    </source>
</evidence>
<accession>A0A3R7P356</accession>
<evidence type="ECO:0000259" key="2">
    <source>
        <dbReference type="PROSITE" id="PS50835"/>
    </source>
</evidence>
<dbReference type="SMART" id="SM00408">
    <property type="entry name" value="IGc2"/>
    <property type="match status" value="1"/>
</dbReference>
<proteinExistence type="predicted"/>
<keyword evidence="4" id="KW-1185">Reference proteome</keyword>
<dbReference type="InterPro" id="IPR003598">
    <property type="entry name" value="Ig_sub2"/>
</dbReference>
<evidence type="ECO:0000313" key="4">
    <source>
        <dbReference type="Proteomes" id="UP000283509"/>
    </source>
</evidence>
<dbReference type="PROSITE" id="PS50835">
    <property type="entry name" value="IG_LIKE"/>
    <property type="match status" value="2"/>
</dbReference>
<dbReference type="GO" id="GO:0032589">
    <property type="term" value="C:neuron projection membrane"/>
    <property type="evidence" value="ECO:0007669"/>
    <property type="project" value="TreeGrafter"/>
</dbReference>
<dbReference type="PANTHER" id="PTHR23279">
    <property type="entry name" value="DEFECTIVE PROBOSCIS EXTENSION RESPONSE DPR -RELATED"/>
    <property type="match status" value="1"/>
</dbReference>
<feature type="chain" id="PRO_5018761716" description="Ig-like domain-containing protein" evidence="1">
    <location>
        <begin position="28"/>
        <end position="245"/>
    </location>
</feature>
<dbReference type="InterPro" id="IPR037448">
    <property type="entry name" value="Zig-8"/>
</dbReference>
<feature type="domain" description="Ig-like" evidence="2">
    <location>
        <begin position="45"/>
        <end position="83"/>
    </location>
</feature>
<dbReference type="PANTHER" id="PTHR23279:SF46">
    <property type="entry name" value="DEFECTIVE PROBOSCIS EXTENSION RESPONSE 10, ISOFORM A-RELATED"/>
    <property type="match status" value="1"/>
</dbReference>
<reference evidence="3 4" key="2">
    <citation type="submission" date="2019-01" db="EMBL/GenBank/DDBJ databases">
        <title>The decoding of complex shrimp genome reveals the adaptation for benthos swimmer, frequently molting mechanism and breeding impact on genome.</title>
        <authorList>
            <person name="Sun Y."/>
            <person name="Gao Y."/>
            <person name="Yu Y."/>
        </authorList>
    </citation>
    <scope>NUCLEOTIDE SEQUENCE [LARGE SCALE GENOMIC DNA]</scope>
    <source>
        <tissue evidence="3">Muscle</tissue>
    </source>
</reference>
<sequence length="245" mass="26703">MSAAVCNVSMVIFYFLAFVLSLVWTHAEYIKEHPGRNSPTAPTGPHFLTPATQRNVSTTLGQTAYLHCRVAQLGEKQQVSWIRKKDLHVLSSGMLLFASDLRFQVRGASRASIHGPEYVKAGSTINLTCVINQPHMQGLVHWYHNGNILDYEGPVSIATRGDHMSTVSHLTIKEATPKHSGNYTCWPTSAHWDSILINVVVEGEQPAAMQTGVGVAPSAGILTPILLPLLLHALSNALVDPLALR</sequence>
<dbReference type="Proteomes" id="UP000283509">
    <property type="component" value="Unassembled WGS sequence"/>
</dbReference>
<keyword evidence="1" id="KW-0732">Signal</keyword>
<dbReference type="Gene3D" id="2.60.40.10">
    <property type="entry name" value="Immunoglobulins"/>
    <property type="match status" value="2"/>
</dbReference>
<reference evidence="3 4" key="1">
    <citation type="submission" date="2018-04" db="EMBL/GenBank/DDBJ databases">
        <authorList>
            <person name="Zhang X."/>
            <person name="Yuan J."/>
            <person name="Li F."/>
            <person name="Xiang J."/>
        </authorList>
    </citation>
    <scope>NUCLEOTIDE SEQUENCE [LARGE SCALE GENOMIC DNA]</scope>
    <source>
        <tissue evidence="3">Muscle</tissue>
    </source>
</reference>
<protein>
    <recommendedName>
        <fullName evidence="2">Ig-like domain-containing protein</fullName>
    </recommendedName>
</protein>
<dbReference type="SMART" id="SM00409">
    <property type="entry name" value="IG"/>
    <property type="match status" value="1"/>
</dbReference>
<name>A0A3R7P356_PENVA</name>
<organism evidence="3 4">
    <name type="scientific">Penaeus vannamei</name>
    <name type="common">Whiteleg shrimp</name>
    <name type="synonym">Litopenaeus vannamei</name>
    <dbReference type="NCBI Taxonomy" id="6689"/>
    <lineage>
        <taxon>Eukaryota</taxon>
        <taxon>Metazoa</taxon>
        <taxon>Ecdysozoa</taxon>
        <taxon>Arthropoda</taxon>
        <taxon>Crustacea</taxon>
        <taxon>Multicrustacea</taxon>
        <taxon>Malacostraca</taxon>
        <taxon>Eumalacostraca</taxon>
        <taxon>Eucarida</taxon>
        <taxon>Decapoda</taxon>
        <taxon>Dendrobranchiata</taxon>
        <taxon>Penaeoidea</taxon>
        <taxon>Penaeidae</taxon>
        <taxon>Penaeus</taxon>
    </lineage>
</organism>
<dbReference type="InterPro" id="IPR007110">
    <property type="entry name" value="Ig-like_dom"/>
</dbReference>
<gene>
    <name evidence="3" type="ORF">C7M84_007361</name>
</gene>
<dbReference type="SUPFAM" id="SSF48726">
    <property type="entry name" value="Immunoglobulin"/>
    <property type="match status" value="1"/>
</dbReference>
<dbReference type="InterPro" id="IPR003599">
    <property type="entry name" value="Ig_sub"/>
</dbReference>
<evidence type="ECO:0000256" key="1">
    <source>
        <dbReference type="SAM" id="SignalP"/>
    </source>
</evidence>
<dbReference type="AlphaFoldDB" id="A0A3R7P356"/>
<dbReference type="EMBL" id="QCYY01001929">
    <property type="protein sequence ID" value="ROT74147.1"/>
    <property type="molecule type" value="Genomic_DNA"/>
</dbReference>
<dbReference type="GO" id="GO:0050808">
    <property type="term" value="P:synapse organization"/>
    <property type="evidence" value="ECO:0007669"/>
    <property type="project" value="TreeGrafter"/>
</dbReference>
<comment type="caution">
    <text evidence="3">The sequence shown here is derived from an EMBL/GenBank/DDBJ whole genome shotgun (WGS) entry which is preliminary data.</text>
</comment>